<feature type="binding site" evidence="8">
    <location>
        <position position="96"/>
    </location>
    <ligand>
        <name>ATP</name>
        <dbReference type="ChEBI" id="CHEBI:30616"/>
    </ligand>
</feature>
<feature type="compositionally biased region" description="Polar residues" evidence="10">
    <location>
        <begin position="490"/>
        <end position="502"/>
    </location>
</feature>
<keyword evidence="5 8" id="KW-0067">ATP-binding</keyword>
<dbReference type="InterPro" id="IPR008271">
    <property type="entry name" value="Ser/Thr_kinase_AS"/>
</dbReference>
<dbReference type="Pfam" id="PF00069">
    <property type="entry name" value="Pkinase"/>
    <property type="match status" value="1"/>
</dbReference>
<reference evidence="12 13" key="1">
    <citation type="journal article" date="2014" name="Nat. Commun.">
        <title>Klebsormidium flaccidum genome reveals primary factors for plant terrestrial adaptation.</title>
        <authorList>
            <person name="Hori K."/>
            <person name="Maruyama F."/>
            <person name="Fujisawa T."/>
            <person name="Togashi T."/>
            <person name="Yamamoto N."/>
            <person name="Seo M."/>
            <person name="Sato S."/>
            <person name="Yamada T."/>
            <person name="Mori H."/>
            <person name="Tajima N."/>
            <person name="Moriyama T."/>
            <person name="Ikeuchi M."/>
            <person name="Watanabe M."/>
            <person name="Wada H."/>
            <person name="Kobayashi K."/>
            <person name="Saito M."/>
            <person name="Masuda T."/>
            <person name="Sasaki-Sekimoto Y."/>
            <person name="Mashiguchi K."/>
            <person name="Awai K."/>
            <person name="Shimojima M."/>
            <person name="Masuda S."/>
            <person name="Iwai M."/>
            <person name="Nobusawa T."/>
            <person name="Narise T."/>
            <person name="Kondo S."/>
            <person name="Saito H."/>
            <person name="Sato R."/>
            <person name="Murakawa M."/>
            <person name="Ihara Y."/>
            <person name="Oshima-Yamada Y."/>
            <person name="Ohtaka K."/>
            <person name="Satoh M."/>
            <person name="Sonobe K."/>
            <person name="Ishii M."/>
            <person name="Ohtani R."/>
            <person name="Kanamori-Sato M."/>
            <person name="Honoki R."/>
            <person name="Miyazaki D."/>
            <person name="Mochizuki H."/>
            <person name="Umetsu J."/>
            <person name="Higashi K."/>
            <person name="Shibata D."/>
            <person name="Kamiya Y."/>
            <person name="Sato N."/>
            <person name="Nakamura Y."/>
            <person name="Tabata S."/>
            <person name="Ida S."/>
            <person name="Kurokawa K."/>
            <person name="Ohta H."/>
        </authorList>
    </citation>
    <scope>NUCLEOTIDE SEQUENCE [LARGE SCALE GENOMIC DNA]</scope>
    <source>
        <strain evidence="12 13">NIES-2285</strain>
    </source>
</reference>
<name>A0A1Y1HPY6_KLENI</name>
<dbReference type="STRING" id="105231.A0A1Y1HPY6"/>
<keyword evidence="13" id="KW-1185">Reference proteome</keyword>
<feature type="region of interest" description="Disordered" evidence="10">
    <location>
        <begin position="547"/>
        <end position="631"/>
    </location>
</feature>
<feature type="compositionally biased region" description="Polar residues" evidence="10">
    <location>
        <begin position="591"/>
        <end position="605"/>
    </location>
</feature>
<dbReference type="SUPFAM" id="SSF56112">
    <property type="entry name" value="Protein kinase-like (PK-like)"/>
    <property type="match status" value="1"/>
</dbReference>
<evidence type="ECO:0000256" key="7">
    <source>
        <dbReference type="PIRSR" id="PIRSR630616-1"/>
    </source>
</evidence>
<dbReference type="InterPro" id="IPR000719">
    <property type="entry name" value="Prot_kinase_dom"/>
</dbReference>
<feature type="region of interest" description="Disordered" evidence="10">
    <location>
        <begin position="440"/>
        <end position="468"/>
    </location>
</feature>
<dbReference type="PANTHER" id="PTHR24350">
    <property type="entry name" value="SERINE/THREONINE-PROTEIN KINASE IAL-RELATED"/>
    <property type="match status" value="1"/>
</dbReference>
<keyword evidence="1" id="KW-0723">Serine/threonine-protein kinase</keyword>
<accession>A0A1Y1HPY6</accession>
<dbReference type="SMART" id="SM00220">
    <property type="entry name" value="S_TKc"/>
    <property type="match status" value="1"/>
</dbReference>
<dbReference type="PROSITE" id="PS00108">
    <property type="entry name" value="PROTEIN_KINASE_ST"/>
    <property type="match status" value="1"/>
</dbReference>
<dbReference type="GO" id="GO:0004674">
    <property type="term" value="F:protein serine/threonine kinase activity"/>
    <property type="evidence" value="ECO:0007669"/>
    <property type="project" value="UniProtKB-KW"/>
</dbReference>
<feature type="binding site" evidence="8">
    <location>
        <begin position="144"/>
        <end position="146"/>
    </location>
    <ligand>
        <name>ATP</name>
        <dbReference type="ChEBI" id="CHEBI:30616"/>
    </ligand>
</feature>
<dbReference type="GO" id="GO:0007052">
    <property type="term" value="P:mitotic spindle organization"/>
    <property type="evidence" value="ECO:0000318"/>
    <property type="project" value="GO_Central"/>
</dbReference>
<dbReference type="GO" id="GO:0032465">
    <property type="term" value="P:regulation of cytokinesis"/>
    <property type="evidence" value="ECO:0000318"/>
    <property type="project" value="GO_Central"/>
</dbReference>
<evidence type="ECO:0000256" key="4">
    <source>
        <dbReference type="ARBA" id="ARBA00022777"/>
    </source>
</evidence>
<dbReference type="GO" id="GO:0005524">
    <property type="term" value="F:ATP binding"/>
    <property type="evidence" value="ECO:0007669"/>
    <property type="project" value="UniProtKB-KW"/>
</dbReference>
<evidence type="ECO:0000256" key="3">
    <source>
        <dbReference type="ARBA" id="ARBA00022741"/>
    </source>
</evidence>
<dbReference type="Gene3D" id="1.10.510.10">
    <property type="entry name" value="Transferase(Phosphotransferase) domain 1"/>
    <property type="match status" value="1"/>
</dbReference>
<feature type="binding site" evidence="8">
    <location>
        <position position="209"/>
    </location>
    <ligand>
        <name>ATP</name>
        <dbReference type="ChEBI" id="CHEBI:30616"/>
    </ligand>
</feature>
<evidence type="ECO:0000256" key="1">
    <source>
        <dbReference type="ARBA" id="ARBA00022527"/>
    </source>
</evidence>
<feature type="compositionally biased region" description="Basic and acidic residues" evidence="10">
    <location>
        <begin position="354"/>
        <end position="370"/>
    </location>
</feature>
<evidence type="ECO:0000256" key="2">
    <source>
        <dbReference type="ARBA" id="ARBA00022679"/>
    </source>
</evidence>
<comment type="function">
    <text evidence="6">CIPK serine-threonine protein kinases interact with CBL proteins. Binding of a CBL protein to the regulatory NAF domain of CIPK protein lead to the activation of the kinase in a calcium-dependent manner.</text>
</comment>
<dbReference type="EMBL" id="DF237009">
    <property type="protein sequence ID" value="GAQ80695.1"/>
    <property type="molecule type" value="Genomic_DNA"/>
</dbReference>
<keyword evidence="2" id="KW-0808">Transferase</keyword>
<proteinExistence type="predicted"/>
<dbReference type="GO" id="GO:0051233">
    <property type="term" value="C:spindle midzone"/>
    <property type="evidence" value="ECO:0000318"/>
    <property type="project" value="GO_Central"/>
</dbReference>
<keyword evidence="4 12" id="KW-0418">Kinase</keyword>
<keyword evidence="3 8" id="KW-0547">Nucleotide-binding</keyword>
<feature type="region of interest" description="Disordered" evidence="10">
    <location>
        <begin position="490"/>
        <end position="512"/>
    </location>
</feature>
<feature type="region of interest" description="Disordered" evidence="10">
    <location>
        <begin position="652"/>
        <end position="687"/>
    </location>
</feature>
<feature type="compositionally biased region" description="Basic and acidic residues" evidence="10">
    <location>
        <begin position="652"/>
        <end position="666"/>
    </location>
</feature>
<protein>
    <submittedName>
        <fullName evidence="12">Protein kinase family protein</fullName>
    </submittedName>
</protein>
<evidence type="ECO:0000313" key="12">
    <source>
        <dbReference type="EMBL" id="GAQ80695.1"/>
    </source>
</evidence>
<feature type="compositionally biased region" description="Basic residues" evidence="10">
    <location>
        <begin position="547"/>
        <end position="556"/>
    </location>
</feature>
<feature type="domain" description="Protein kinase" evidence="11">
    <location>
        <begin position="67"/>
        <end position="330"/>
    </location>
</feature>
<feature type="compositionally biased region" description="Basic and acidic residues" evidence="10">
    <location>
        <begin position="609"/>
        <end position="623"/>
    </location>
</feature>
<feature type="binding site" evidence="8">
    <location>
        <begin position="195"/>
        <end position="196"/>
    </location>
    <ligand>
        <name>ATP</name>
        <dbReference type="ChEBI" id="CHEBI:30616"/>
    </ligand>
</feature>
<evidence type="ECO:0000256" key="8">
    <source>
        <dbReference type="PIRSR" id="PIRSR630616-2"/>
    </source>
</evidence>
<organism evidence="12 13">
    <name type="scientific">Klebsormidium nitens</name>
    <name type="common">Green alga</name>
    <name type="synonym">Ulothrix nitens</name>
    <dbReference type="NCBI Taxonomy" id="105231"/>
    <lineage>
        <taxon>Eukaryota</taxon>
        <taxon>Viridiplantae</taxon>
        <taxon>Streptophyta</taxon>
        <taxon>Klebsormidiophyceae</taxon>
        <taxon>Klebsormidiales</taxon>
        <taxon>Klebsormidiaceae</taxon>
        <taxon>Klebsormidium</taxon>
    </lineage>
</organism>
<feature type="compositionally biased region" description="Low complexity" evidence="10">
    <location>
        <begin position="444"/>
        <end position="458"/>
    </location>
</feature>
<dbReference type="OMA" id="KSWKAFP"/>
<evidence type="ECO:0000256" key="10">
    <source>
        <dbReference type="SAM" id="MobiDB-lite"/>
    </source>
</evidence>
<dbReference type="AlphaFoldDB" id="A0A1Y1HPY6"/>
<dbReference type="FunFam" id="1.10.510.10:FF:000571">
    <property type="entry name" value="Maternal embryonic leucine zipper kinase"/>
    <property type="match status" value="1"/>
</dbReference>
<dbReference type="InterPro" id="IPR030616">
    <property type="entry name" value="Aur-like"/>
</dbReference>
<dbReference type="OrthoDB" id="377346at2759"/>
<dbReference type="GO" id="GO:0005634">
    <property type="term" value="C:nucleus"/>
    <property type="evidence" value="ECO:0000318"/>
    <property type="project" value="GO_Central"/>
</dbReference>
<evidence type="ECO:0000259" key="11">
    <source>
        <dbReference type="PROSITE" id="PS50011"/>
    </source>
</evidence>
<feature type="cross-link" description="Glycyl lysine isopeptide (Lys-Gly) (interchain with G-Cter in SUMO2)" evidence="9">
    <location>
        <position position="193"/>
    </location>
</feature>
<evidence type="ECO:0000256" key="5">
    <source>
        <dbReference type="ARBA" id="ARBA00022840"/>
    </source>
</evidence>
<feature type="region of interest" description="Disordered" evidence="10">
    <location>
        <begin position="336"/>
        <end position="409"/>
    </location>
</feature>
<dbReference type="Proteomes" id="UP000054558">
    <property type="component" value="Unassembled WGS sequence"/>
</dbReference>
<feature type="compositionally biased region" description="Acidic residues" evidence="10">
    <location>
        <begin position="667"/>
        <end position="678"/>
    </location>
</feature>
<feature type="binding site" evidence="8">
    <location>
        <position position="77"/>
    </location>
    <ligand>
        <name>ATP</name>
        <dbReference type="ChEBI" id="CHEBI:30616"/>
    </ligand>
</feature>
<gene>
    <name evidence="12" type="ORF">KFL_000600120</name>
</gene>
<evidence type="ECO:0000256" key="9">
    <source>
        <dbReference type="PIRSR" id="PIRSR630616-3"/>
    </source>
</evidence>
<dbReference type="GO" id="GO:0005876">
    <property type="term" value="C:spindle microtubule"/>
    <property type="evidence" value="ECO:0000318"/>
    <property type="project" value="GO_Central"/>
</dbReference>
<evidence type="ECO:0000313" key="13">
    <source>
        <dbReference type="Proteomes" id="UP000054558"/>
    </source>
</evidence>
<dbReference type="GO" id="GO:0032133">
    <property type="term" value="C:chromosome passenger complex"/>
    <property type="evidence" value="ECO:0000318"/>
    <property type="project" value="GO_Central"/>
</dbReference>
<dbReference type="PROSITE" id="PS50011">
    <property type="entry name" value="PROTEIN_KINASE_DOM"/>
    <property type="match status" value="1"/>
</dbReference>
<feature type="active site" description="Proton acceptor" evidence="7">
    <location>
        <position position="191"/>
    </location>
</feature>
<sequence>MDVQMERLRAGLGPPAPKFPFGSAWIPSTAPILSENVETVQRRAGSGRSDELHHPHNKYKHARFEDFTNKREIGKGRNTVIYSAVCTRTNERVAIKTHTRKALSAIDLHRIKRECKLLRMLRHEHIIKWLGIFEDADCIYLVQEHAPGGDLFEHLKKWGGRMPEKWVITQVLIPLMKAMREMHNKGVVHRDIKPENILVAADETIKLCDFGLAINARAERPASRLGTLQYMAPEVVKRPFQRPKDMSKVEAYDEKVDMWACGVLVYELIVGYPPFDGDDDDIVTADIMHRDVKEMPDCLSPECRNLVLGLLQKRPSDRLSLDQLWQHPLVLRHSKPEDLKPARSARVASSKPRPGPDRAVDRSRISDADSSKTLNSPPSVLQAARASADEIAQPPQPPFEDPNPPAAVAAAPGVTDLMARLTLSLKTHLHASLTQDAQMNAQMSEAAPETAAAEAAAEPPSPVTSPDIISRSPGNTATNLQAWQFLRSISTQPGGSGTTQARRPQVHAPGTSWAWLREPARKAAPRAEPDCPRTWYMYRILPGGRRKSHQAVRIRSRSWGQRERPRKGGRRALAYGRGLVSSSAVLDRRNTSWSGTESDPETSVSPVGKRPERRGDSPDRGGPVEEAVGCGDRDGITIAGLRLSAERDDGLAEARADALKDARADGTGEETMEVEEEQTAPGLPSPGFLRPFQTWFNFF</sequence>
<dbReference type="InterPro" id="IPR011009">
    <property type="entry name" value="Kinase-like_dom_sf"/>
</dbReference>
<feature type="compositionally biased region" description="Pro residues" evidence="10">
    <location>
        <begin position="394"/>
        <end position="405"/>
    </location>
</feature>
<evidence type="ECO:0000256" key="6">
    <source>
        <dbReference type="ARBA" id="ARBA00058225"/>
    </source>
</evidence>